<gene>
    <name evidence="1" type="ORF">TRFO_25463</name>
</gene>
<reference evidence="1" key="1">
    <citation type="submission" date="2016-10" db="EMBL/GenBank/DDBJ databases">
        <authorList>
            <person name="Benchimol M."/>
            <person name="Almeida L.G."/>
            <person name="Vasconcelos A.T."/>
            <person name="Perreira-Neves A."/>
            <person name="Rosa I.A."/>
            <person name="Tasca T."/>
            <person name="Bogo M.R."/>
            <person name="de Souza W."/>
        </authorList>
    </citation>
    <scope>NUCLEOTIDE SEQUENCE [LARGE SCALE GENOMIC DNA]</scope>
    <source>
        <strain evidence="1">K</strain>
    </source>
</reference>
<organism evidence="1 2">
    <name type="scientific">Tritrichomonas foetus</name>
    <dbReference type="NCBI Taxonomy" id="1144522"/>
    <lineage>
        <taxon>Eukaryota</taxon>
        <taxon>Metamonada</taxon>
        <taxon>Parabasalia</taxon>
        <taxon>Tritrichomonadida</taxon>
        <taxon>Tritrichomonadidae</taxon>
        <taxon>Tritrichomonas</taxon>
    </lineage>
</organism>
<dbReference type="GeneID" id="94839076"/>
<sequence>MNLNYKSDGAHFNRGIEEISRRENDQKSNEYENNNKMIDHDFSQKCINSMLADVSILNDLKSIYSENVPFLDHNFIHCFIDYFNHESQDSFEIYDFLVEKNASIFIQLGIMKNLIQKIPNSLYLICRTLEFGKKEAFSSFSNECGFYIITQLSNNDRFQLLISHILKFTIKYIRNYTDYLEPPFSFDDLMCGGSGDFPDLTLNNLVRNLLKSNNEEVLNTTLSALQIGFENHVEACVILGIPFMEKFDYFLSNNNLITNAVYAFSAGCKSFPFVDDRKMNGYTENLLLSNDTVQMDIGLVLFISLLRKTEIFDINQSHFQKCFNGTNLIKIIFNLAENGPYKIKVRAFETIDQTILIINKLDLKVLIDHGLLDLINDLFGDEPPDSFPDEEIILVSLNILEHIMPRILSQESSKELYQQLRSYFLYLKQLQYHINDNISQQARIAFASLLPFFIDTEDDQ</sequence>
<dbReference type="InterPro" id="IPR011989">
    <property type="entry name" value="ARM-like"/>
</dbReference>
<dbReference type="Proteomes" id="UP000179807">
    <property type="component" value="Unassembled WGS sequence"/>
</dbReference>
<dbReference type="Gene3D" id="1.25.10.10">
    <property type="entry name" value="Leucine-rich Repeat Variant"/>
    <property type="match status" value="1"/>
</dbReference>
<comment type="caution">
    <text evidence="1">The sequence shown here is derived from an EMBL/GenBank/DDBJ whole genome shotgun (WGS) entry which is preliminary data.</text>
</comment>
<keyword evidence="2" id="KW-1185">Reference proteome</keyword>
<accession>A0A1J4KAM9</accession>
<dbReference type="InterPro" id="IPR016024">
    <property type="entry name" value="ARM-type_fold"/>
</dbReference>
<name>A0A1J4KAM9_9EUKA</name>
<dbReference type="SUPFAM" id="SSF48371">
    <property type="entry name" value="ARM repeat"/>
    <property type="match status" value="1"/>
</dbReference>
<dbReference type="RefSeq" id="XP_068359645.1">
    <property type="nucleotide sequence ID" value="XM_068504372.1"/>
</dbReference>
<dbReference type="AlphaFoldDB" id="A0A1J4KAM9"/>
<evidence type="ECO:0000313" key="2">
    <source>
        <dbReference type="Proteomes" id="UP000179807"/>
    </source>
</evidence>
<evidence type="ECO:0000313" key="1">
    <source>
        <dbReference type="EMBL" id="OHT06509.1"/>
    </source>
</evidence>
<proteinExistence type="predicted"/>
<protein>
    <submittedName>
        <fullName evidence="1">Uncharacterized protein</fullName>
    </submittedName>
</protein>
<dbReference type="VEuPathDB" id="TrichDB:TRFO_25463"/>
<dbReference type="EMBL" id="MLAK01000724">
    <property type="protein sequence ID" value="OHT06509.1"/>
    <property type="molecule type" value="Genomic_DNA"/>
</dbReference>